<sequence>MIEKNLKPGMPAQNARFHFLAFSLPDLITLGPDSAPPPLLVPIIHAGPQTVRGPVGHEEDERGTDPGQETVPTRLPVTCSDLNTVRFLV</sequence>
<reference evidence="2" key="1">
    <citation type="submission" date="2023-07" db="EMBL/GenBank/DDBJ databases">
        <title>Chromosome-level Genome Assembly of Striped Snakehead (Channa striata).</title>
        <authorList>
            <person name="Liu H."/>
        </authorList>
    </citation>
    <scope>NUCLEOTIDE SEQUENCE</scope>
    <source>
        <strain evidence="2">Gz</strain>
        <tissue evidence="2">Muscle</tissue>
    </source>
</reference>
<organism evidence="2 3">
    <name type="scientific">Channa striata</name>
    <name type="common">Snakehead murrel</name>
    <name type="synonym">Ophicephalus striatus</name>
    <dbReference type="NCBI Taxonomy" id="64152"/>
    <lineage>
        <taxon>Eukaryota</taxon>
        <taxon>Metazoa</taxon>
        <taxon>Chordata</taxon>
        <taxon>Craniata</taxon>
        <taxon>Vertebrata</taxon>
        <taxon>Euteleostomi</taxon>
        <taxon>Actinopterygii</taxon>
        <taxon>Neopterygii</taxon>
        <taxon>Teleostei</taxon>
        <taxon>Neoteleostei</taxon>
        <taxon>Acanthomorphata</taxon>
        <taxon>Anabantaria</taxon>
        <taxon>Anabantiformes</taxon>
        <taxon>Channoidei</taxon>
        <taxon>Channidae</taxon>
        <taxon>Channa</taxon>
    </lineage>
</organism>
<evidence type="ECO:0000313" key="3">
    <source>
        <dbReference type="Proteomes" id="UP001187415"/>
    </source>
</evidence>
<accession>A0AA88SRZ0</accession>
<gene>
    <name evidence="2" type="ORF">Q5P01_008805</name>
</gene>
<protein>
    <submittedName>
        <fullName evidence="2">Uncharacterized protein</fullName>
    </submittedName>
</protein>
<feature type="region of interest" description="Disordered" evidence="1">
    <location>
        <begin position="50"/>
        <end position="74"/>
    </location>
</feature>
<evidence type="ECO:0000313" key="2">
    <source>
        <dbReference type="EMBL" id="KAK2848971.1"/>
    </source>
</evidence>
<proteinExistence type="predicted"/>
<dbReference type="Proteomes" id="UP001187415">
    <property type="component" value="Unassembled WGS sequence"/>
</dbReference>
<keyword evidence="3" id="KW-1185">Reference proteome</keyword>
<dbReference type="AlphaFoldDB" id="A0AA88SRZ0"/>
<feature type="compositionally biased region" description="Basic and acidic residues" evidence="1">
    <location>
        <begin position="55"/>
        <end position="64"/>
    </location>
</feature>
<dbReference type="EMBL" id="JAUPFM010000006">
    <property type="protein sequence ID" value="KAK2848971.1"/>
    <property type="molecule type" value="Genomic_DNA"/>
</dbReference>
<name>A0AA88SRZ0_CHASR</name>
<evidence type="ECO:0000256" key="1">
    <source>
        <dbReference type="SAM" id="MobiDB-lite"/>
    </source>
</evidence>
<comment type="caution">
    <text evidence="2">The sequence shown here is derived from an EMBL/GenBank/DDBJ whole genome shotgun (WGS) entry which is preliminary data.</text>
</comment>